<dbReference type="PANTHER" id="PTHR32089:SF112">
    <property type="entry name" value="LYSOZYME-LIKE PROTEIN-RELATED"/>
    <property type="match status" value="1"/>
</dbReference>
<dbReference type="InterPro" id="IPR018771">
    <property type="entry name" value="PocR_dom"/>
</dbReference>
<evidence type="ECO:0000256" key="1">
    <source>
        <dbReference type="ARBA" id="ARBA00023224"/>
    </source>
</evidence>
<name>A0A0M1LIH6_CLOBO</name>
<dbReference type="InterPro" id="IPR004090">
    <property type="entry name" value="Chemotax_Me-accpt_rcpt"/>
</dbReference>
<reference evidence="5 8" key="1">
    <citation type="submission" date="2019-02" db="EMBL/GenBank/DDBJ databases">
        <title>Genome sequencing of Clostridium botulinum clinical isolates.</title>
        <authorList>
            <person name="Brunt J."/>
            <person name="Van Vliet A.H.M."/>
            <person name="Stringer S.C."/>
            <person name="Grant K.A."/>
            <person name="Carter A.C."/>
            <person name="Peck M.W."/>
        </authorList>
    </citation>
    <scope>NUCLEOTIDE SEQUENCE [LARGE SCALE GENOMIC DNA]</scope>
    <source>
        <strain evidence="5 8">H113700579</strain>
    </source>
</reference>
<evidence type="ECO:0000313" key="5">
    <source>
        <dbReference type="EMBL" id="NFA42379.1"/>
    </source>
</evidence>
<feature type="domain" description="Methyl-accepting transducer" evidence="4">
    <location>
        <begin position="229"/>
        <end position="354"/>
    </location>
</feature>
<dbReference type="Proteomes" id="UP000473681">
    <property type="component" value="Unassembled WGS sequence"/>
</dbReference>
<dbReference type="RefSeq" id="WP_017826441.1">
    <property type="nucleotide sequence ID" value="NZ_JACBBZ010000008.1"/>
</dbReference>
<evidence type="ECO:0000313" key="9">
    <source>
        <dbReference type="Proteomes" id="UP000473681"/>
    </source>
</evidence>
<dbReference type="AlphaFoldDB" id="A0A0M1LIH6"/>
<comment type="similarity">
    <text evidence="2">Belongs to the methyl-accepting chemotaxis (MCP) protein family.</text>
</comment>
<reference evidence="9 10" key="2">
    <citation type="submission" date="2019-04" db="EMBL/GenBank/DDBJ databases">
        <title>Genome sequencing of Clostridium botulinum Groups I-IV and Clostridium butyricum.</title>
        <authorList>
            <person name="Brunt J."/>
            <person name="Van Vliet A.H.M."/>
            <person name="Stringer S.C."/>
            <person name="Carter A.T."/>
            <person name="Peck M.W."/>
        </authorList>
    </citation>
    <scope>NUCLEOTIDE SEQUENCE [LARGE SCALE GENOMIC DNA]</scope>
    <source>
        <strain evidence="6 10">1605</strain>
        <strain evidence="7 9">CB-K-33E</strain>
    </source>
</reference>
<evidence type="ECO:0000313" key="7">
    <source>
        <dbReference type="EMBL" id="NFN34382.1"/>
    </source>
</evidence>
<sequence>MKNTNLSNVRLTDVINVTTLQKILDAFSDTTGISTLAVDLEGPVTKMTKPSRFCMNLTRGTSEGLKRCNECDIQGGLKSGKFKKPAAYYCHAGLMDFAAPILIGDIQIGSLVGGQVLPEPPKEDKIRLVAKEIGVNEDEYITAVRDIRVLSKESIEAAANLLFIIANTLSDVGYQKYIGNDLTKKLFEVSHNIYERITEVENYVNKVNEINSILVNRFNTLIASADVSATQVEEIDQVAKYINNVSSQTNLLGLNASIEASRAREYGAGFSVIAQEIRKLSNMNSEQSKKIGTVLHTVKDSIFNMSDQIKDTNENVNENVEALNQIINSIFDLRQDAELLETFGHKLSDLNSND</sequence>
<evidence type="ECO:0000313" key="6">
    <source>
        <dbReference type="EMBL" id="NFF87781.1"/>
    </source>
</evidence>
<dbReference type="Proteomes" id="UP000472355">
    <property type="component" value="Unassembled WGS sequence"/>
</dbReference>
<evidence type="ECO:0000256" key="2">
    <source>
        <dbReference type="ARBA" id="ARBA00029447"/>
    </source>
</evidence>
<accession>A0A0M1LIH6</accession>
<dbReference type="GO" id="GO:0016020">
    <property type="term" value="C:membrane"/>
    <property type="evidence" value="ECO:0007669"/>
    <property type="project" value="InterPro"/>
</dbReference>
<proteinExistence type="inferred from homology"/>
<gene>
    <name evidence="5" type="ORF">EXM65_07225</name>
    <name evidence="6" type="ORF">FC774_07835</name>
    <name evidence="7" type="ORF">FDB51_04400</name>
</gene>
<evidence type="ECO:0000313" key="10">
    <source>
        <dbReference type="Proteomes" id="UP000476820"/>
    </source>
</evidence>
<dbReference type="EMBL" id="SWOV01000016">
    <property type="protein sequence ID" value="NFF87781.1"/>
    <property type="molecule type" value="Genomic_DNA"/>
</dbReference>
<evidence type="ECO:0000259" key="4">
    <source>
        <dbReference type="PROSITE" id="PS50111"/>
    </source>
</evidence>
<comment type="caution">
    <text evidence="5">The sequence shown here is derived from an EMBL/GenBank/DDBJ whole genome shotgun (WGS) entry which is preliminary data.</text>
</comment>
<protein>
    <submittedName>
        <fullName evidence="5">Chemotaxis protein</fullName>
    </submittedName>
</protein>
<evidence type="ECO:0000313" key="8">
    <source>
        <dbReference type="Proteomes" id="UP000472355"/>
    </source>
</evidence>
<dbReference type="GO" id="GO:0004888">
    <property type="term" value="F:transmembrane signaling receptor activity"/>
    <property type="evidence" value="ECO:0007669"/>
    <property type="project" value="InterPro"/>
</dbReference>
<dbReference type="PANTHER" id="PTHR32089">
    <property type="entry name" value="METHYL-ACCEPTING CHEMOTAXIS PROTEIN MCPB"/>
    <property type="match status" value="1"/>
</dbReference>
<dbReference type="GO" id="GO:0007165">
    <property type="term" value="P:signal transduction"/>
    <property type="evidence" value="ECO:0007669"/>
    <property type="project" value="UniProtKB-KW"/>
</dbReference>
<evidence type="ECO:0000256" key="3">
    <source>
        <dbReference type="PROSITE-ProRule" id="PRU00284"/>
    </source>
</evidence>
<dbReference type="GO" id="GO:0006935">
    <property type="term" value="P:chemotaxis"/>
    <property type="evidence" value="ECO:0007669"/>
    <property type="project" value="InterPro"/>
</dbReference>
<dbReference type="EMBL" id="SWVK01000004">
    <property type="protein sequence ID" value="NFN34382.1"/>
    <property type="molecule type" value="Genomic_DNA"/>
</dbReference>
<dbReference type="Pfam" id="PF00015">
    <property type="entry name" value="MCPsignal"/>
    <property type="match status" value="1"/>
</dbReference>
<dbReference type="PROSITE" id="PS50111">
    <property type="entry name" value="CHEMOTAXIS_TRANSDUC_2"/>
    <property type="match status" value="1"/>
</dbReference>
<keyword evidence="1 3" id="KW-0807">Transducer</keyword>
<dbReference type="EMBL" id="SGKU01000015">
    <property type="protein sequence ID" value="NFA42379.1"/>
    <property type="molecule type" value="Genomic_DNA"/>
</dbReference>
<organism evidence="5 8">
    <name type="scientific">Clostridium botulinum</name>
    <dbReference type="NCBI Taxonomy" id="1491"/>
    <lineage>
        <taxon>Bacteria</taxon>
        <taxon>Bacillati</taxon>
        <taxon>Bacillota</taxon>
        <taxon>Clostridia</taxon>
        <taxon>Eubacteriales</taxon>
        <taxon>Clostridiaceae</taxon>
        <taxon>Clostridium</taxon>
    </lineage>
</organism>
<dbReference type="Pfam" id="PF10114">
    <property type="entry name" value="PocR"/>
    <property type="match status" value="1"/>
</dbReference>
<dbReference type="SUPFAM" id="SSF58104">
    <property type="entry name" value="Methyl-accepting chemotaxis protein (MCP) signaling domain"/>
    <property type="match status" value="1"/>
</dbReference>
<dbReference type="Gene3D" id="1.10.287.950">
    <property type="entry name" value="Methyl-accepting chemotaxis protein"/>
    <property type="match status" value="1"/>
</dbReference>
<dbReference type="InterPro" id="IPR004089">
    <property type="entry name" value="MCPsignal_dom"/>
</dbReference>
<dbReference type="Proteomes" id="UP000476820">
    <property type="component" value="Unassembled WGS sequence"/>
</dbReference>
<dbReference type="PRINTS" id="PR00260">
    <property type="entry name" value="CHEMTRNSDUCR"/>
</dbReference>
<dbReference type="OrthoDB" id="1675535at2"/>